<evidence type="ECO:0000313" key="2">
    <source>
        <dbReference type="Proteomes" id="UP001501074"/>
    </source>
</evidence>
<accession>A0ABP6Z6G1</accession>
<dbReference type="EMBL" id="BAAAZO010000002">
    <property type="protein sequence ID" value="GAA3598797.1"/>
    <property type="molecule type" value="Genomic_DNA"/>
</dbReference>
<protein>
    <submittedName>
        <fullName evidence="1">Uncharacterized protein</fullName>
    </submittedName>
</protein>
<evidence type="ECO:0000313" key="1">
    <source>
        <dbReference type="EMBL" id="GAA3598797.1"/>
    </source>
</evidence>
<organism evidence="1 2">
    <name type="scientific">Kineosporia mesophila</name>
    <dbReference type="NCBI Taxonomy" id="566012"/>
    <lineage>
        <taxon>Bacteria</taxon>
        <taxon>Bacillati</taxon>
        <taxon>Actinomycetota</taxon>
        <taxon>Actinomycetes</taxon>
        <taxon>Kineosporiales</taxon>
        <taxon>Kineosporiaceae</taxon>
        <taxon>Kineosporia</taxon>
    </lineage>
</organism>
<sequence>MDVGAYVWVGSRQFQRCGEVFRTADDVRRDVLATPDTTTDPT</sequence>
<gene>
    <name evidence="1" type="ORF">GCM10022223_12730</name>
</gene>
<proteinExistence type="predicted"/>
<dbReference type="Proteomes" id="UP001501074">
    <property type="component" value="Unassembled WGS sequence"/>
</dbReference>
<keyword evidence="2" id="KW-1185">Reference proteome</keyword>
<name>A0ABP6Z6G1_9ACTN</name>
<comment type="caution">
    <text evidence="1">The sequence shown here is derived from an EMBL/GenBank/DDBJ whole genome shotgun (WGS) entry which is preliminary data.</text>
</comment>
<dbReference type="RefSeq" id="WP_269328309.1">
    <property type="nucleotide sequence ID" value="NZ_BAAAZO010000002.1"/>
</dbReference>
<reference evidence="2" key="1">
    <citation type="journal article" date="2019" name="Int. J. Syst. Evol. Microbiol.">
        <title>The Global Catalogue of Microorganisms (GCM) 10K type strain sequencing project: providing services to taxonomists for standard genome sequencing and annotation.</title>
        <authorList>
            <consortium name="The Broad Institute Genomics Platform"/>
            <consortium name="The Broad Institute Genome Sequencing Center for Infectious Disease"/>
            <person name="Wu L."/>
            <person name="Ma J."/>
        </authorList>
    </citation>
    <scope>NUCLEOTIDE SEQUENCE [LARGE SCALE GENOMIC DNA]</scope>
    <source>
        <strain evidence="2">JCM 16902</strain>
    </source>
</reference>